<protein>
    <recommendedName>
        <fullName evidence="2">Manganese/iron superoxide dismutase C-terminal domain-containing protein</fullName>
    </recommendedName>
</protein>
<dbReference type="Proteomes" id="UP000294847">
    <property type="component" value="Chromosome 5"/>
</dbReference>
<comment type="function">
    <text evidence="1">Component of the mitochondrial ribosome (mitoribosome), a dedicated translation machinery responsible for the synthesis of mitochondrial genome-encoded proteins, including at least some of the essential transmembrane subunits of the mitochondrial respiratory chain. The mitoribosomes are attached to the mitochondrial inner membrane and translation products are cotranslationally integrated into the membrane.</text>
</comment>
<dbReference type="Gene3D" id="3.55.40.20">
    <property type="entry name" value="Iron/manganese superoxide dismutase, C-terminal domain"/>
    <property type="match status" value="1"/>
</dbReference>
<dbReference type="InterPro" id="IPR036314">
    <property type="entry name" value="SOD_C_sf"/>
</dbReference>
<evidence type="ECO:0000259" key="2">
    <source>
        <dbReference type="Pfam" id="PF02777"/>
    </source>
</evidence>
<dbReference type="PANTHER" id="PTHR43595:SF2">
    <property type="entry name" value="SMALL RIBOSOMAL SUBUNIT PROTEIN MS42"/>
    <property type="match status" value="1"/>
</dbReference>
<dbReference type="SMR" id="A0A4P7NL05"/>
<dbReference type="InterPro" id="IPR019832">
    <property type="entry name" value="Mn/Fe_SOD_C"/>
</dbReference>
<feature type="domain" description="Manganese/iron superoxide dismutase C-terminal" evidence="2">
    <location>
        <begin position="229"/>
        <end position="294"/>
    </location>
</feature>
<dbReference type="GO" id="GO:0004784">
    <property type="term" value="F:superoxide dismutase activity"/>
    <property type="evidence" value="ECO:0007669"/>
    <property type="project" value="InterPro"/>
</dbReference>
<feature type="domain" description="Manganese/iron superoxide dismutase C-terminal" evidence="2">
    <location>
        <begin position="134"/>
        <end position="172"/>
    </location>
</feature>
<name>A0A4P7NL05_PYROR</name>
<evidence type="ECO:0000256" key="1">
    <source>
        <dbReference type="ARBA" id="ARBA00037226"/>
    </source>
</evidence>
<dbReference type="EMBL" id="CP034208">
    <property type="protein sequence ID" value="QBZ62815.1"/>
    <property type="molecule type" value="Genomic_DNA"/>
</dbReference>
<gene>
    <name evidence="3" type="ORF">PoMZ_11702</name>
</gene>
<dbReference type="GO" id="GO:0005737">
    <property type="term" value="C:cytoplasm"/>
    <property type="evidence" value="ECO:0007669"/>
    <property type="project" value="TreeGrafter"/>
</dbReference>
<dbReference type="SUPFAM" id="SSF54719">
    <property type="entry name" value="Fe,Mn superoxide dismutase (SOD), C-terminal domain"/>
    <property type="match status" value="1"/>
</dbReference>
<dbReference type="GO" id="GO:0046872">
    <property type="term" value="F:metal ion binding"/>
    <property type="evidence" value="ECO:0007669"/>
    <property type="project" value="InterPro"/>
</dbReference>
<dbReference type="AlphaFoldDB" id="A0A4P7NL05"/>
<proteinExistence type="predicted"/>
<dbReference type="SUPFAM" id="SSF46609">
    <property type="entry name" value="Fe,Mn superoxide dismutase (SOD), N-terminal domain"/>
    <property type="match status" value="1"/>
</dbReference>
<accession>A0A4P7NL05</accession>
<dbReference type="OMA" id="MTAREPN"/>
<sequence>MLRPALRIPLRRQIQPLRPLVQRRFEHLMPVLQKDKQQFLEHGIGPEDDQFLSARAVDLAWTQYMSLALKKLNRLTNGKENDVSTGRDSLRDLAIRTARDPLNAPTFNYASMAHNNHFFFDGLSSEPVEMPKLLREALEQDFGSIETLQREFLVTALAMFGPGFVWLVKTKTTAGRDVFRLLPTYLAGTPYPKAHYRRQPVDMNTADSQGPEANSVDGWMNKQQAAVSSDGSLEKTEKANGGISETSLTPVLCLNTWEHVWTTDYGIVYGEKERESKRLYVSRWWKHIDWDVVSSLANIRPRPEPKL</sequence>
<evidence type="ECO:0000313" key="4">
    <source>
        <dbReference type="Proteomes" id="UP000294847"/>
    </source>
</evidence>
<dbReference type="InterPro" id="IPR036324">
    <property type="entry name" value="Mn/Fe_SOD_N_sf"/>
</dbReference>
<dbReference type="VEuPathDB" id="FungiDB:M_BR32_EuGene_00022271"/>
<dbReference type="PANTHER" id="PTHR43595">
    <property type="entry name" value="37S RIBOSOMAL PROTEIN S26, MITOCHONDRIAL"/>
    <property type="match status" value="1"/>
</dbReference>
<reference evidence="3 4" key="1">
    <citation type="journal article" date="2019" name="Mol. Biol. Evol.">
        <title>Blast fungal genomes show frequent chromosomal changes, gene gains and losses, and effector gene turnover.</title>
        <authorList>
            <person name="Gomez Luciano L.B."/>
            <person name="Jason Tsai I."/>
            <person name="Chuma I."/>
            <person name="Tosa Y."/>
            <person name="Chen Y.H."/>
            <person name="Li J.Y."/>
            <person name="Li M.Y."/>
            <person name="Jade Lu M.Y."/>
            <person name="Nakayashiki H."/>
            <person name="Li W.H."/>
        </authorList>
    </citation>
    <scope>NUCLEOTIDE SEQUENCE [LARGE SCALE GENOMIC DNA]</scope>
    <source>
        <strain evidence="3">MZ5-1-6</strain>
    </source>
</reference>
<organism evidence="3 4">
    <name type="scientific">Pyricularia oryzae</name>
    <name type="common">Rice blast fungus</name>
    <name type="synonym">Magnaporthe oryzae</name>
    <dbReference type="NCBI Taxonomy" id="318829"/>
    <lineage>
        <taxon>Eukaryota</taxon>
        <taxon>Fungi</taxon>
        <taxon>Dikarya</taxon>
        <taxon>Ascomycota</taxon>
        <taxon>Pezizomycotina</taxon>
        <taxon>Sordariomycetes</taxon>
        <taxon>Sordariomycetidae</taxon>
        <taxon>Magnaporthales</taxon>
        <taxon>Pyriculariaceae</taxon>
        <taxon>Pyricularia</taxon>
    </lineage>
</organism>
<evidence type="ECO:0000313" key="3">
    <source>
        <dbReference type="EMBL" id="QBZ62815.1"/>
    </source>
</evidence>
<dbReference type="Pfam" id="PF02777">
    <property type="entry name" value="Sod_Fe_C"/>
    <property type="match status" value="2"/>
</dbReference>